<dbReference type="RefSeq" id="WP_055284116.1">
    <property type="nucleotide sequence ID" value="NZ_CZAY01000019.1"/>
</dbReference>
<evidence type="ECO:0000313" key="2">
    <source>
        <dbReference type="EMBL" id="CUP95969.1"/>
    </source>
</evidence>
<name>A0A174SN28_9FIRM</name>
<protein>
    <recommendedName>
        <fullName evidence="1">MobA/VirD2-like nuclease domain-containing protein</fullName>
    </recommendedName>
</protein>
<dbReference type="GeneID" id="96229704"/>
<feature type="domain" description="MobA/VirD2-like nuclease" evidence="1">
    <location>
        <begin position="35"/>
        <end position="130"/>
    </location>
</feature>
<dbReference type="InterPro" id="IPR005094">
    <property type="entry name" value="Endonuclease_MobA/VirD2"/>
</dbReference>
<reference evidence="2 3" key="1">
    <citation type="submission" date="2015-09" db="EMBL/GenBank/DDBJ databases">
        <authorList>
            <consortium name="Pathogen Informatics"/>
        </authorList>
    </citation>
    <scope>NUCLEOTIDE SEQUENCE [LARGE SCALE GENOMIC DNA]</scope>
    <source>
        <strain evidence="2 3">2789STDY5834914</strain>
    </source>
</reference>
<organism evidence="2 3">
    <name type="scientific">Dorea longicatena</name>
    <dbReference type="NCBI Taxonomy" id="88431"/>
    <lineage>
        <taxon>Bacteria</taxon>
        <taxon>Bacillati</taxon>
        <taxon>Bacillota</taxon>
        <taxon>Clostridia</taxon>
        <taxon>Lachnospirales</taxon>
        <taxon>Lachnospiraceae</taxon>
        <taxon>Dorea</taxon>
    </lineage>
</organism>
<proteinExistence type="predicted"/>
<gene>
    <name evidence="2" type="ORF">ERS852526_02423</name>
</gene>
<dbReference type="Pfam" id="PF03432">
    <property type="entry name" value="Relaxase"/>
    <property type="match status" value="1"/>
</dbReference>
<sequence>MSNILIKIVNDDYTNDSSIANMINYIYRTKNCKSKQTEALPIHAYGILTVPPTYASLINDFQAVYISANPENSSRHIWHVIFSYNRSKISKKFRNCIDVIAGSIGLVYPTCYAYHFDSNHIHCHMVISATPFLPAPEPLTGMNLANYITIKMNSSGFTFDINDEGGFLNV</sequence>
<dbReference type="EMBL" id="CZAY01000019">
    <property type="protein sequence ID" value="CUP95969.1"/>
    <property type="molecule type" value="Genomic_DNA"/>
</dbReference>
<dbReference type="Proteomes" id="UP000095485">
    <property type="component" value="Unassembled WGS sequence"/>
</dbReference>
<dbReference type="AlphaFoldDB" id="A0A174SN28"/>
<accession>A0A174SN28</accession>
<evidence type="ECO:0000259" key="1">
    <source>
        <dbReference type="Pfam" id="PF03432"/>
    </source>
</evidence>
<evidence type="ECO:0000313" key="3">
    <source>
        <dbReference type="Proteomes" id="UP000095485"/>
    </source>
</evidence>